<dbReference type="EMBL" id="LMWS01000019">
    <property type="protein sequence ID" value="KUN37368.1"/>
    <property type="molecule type" value="Genomic_DNA"/>
</dbReference>
<evidence type="ECO:0000313" key="1">
    <source>
        <dbReference type="EMBL" id="KUN37368.1"/>
    </source>
</evidence>
<dbReference type="AlphaFoldDB" id="A0A101QWS0"/>
<reference evidence="1 2" key="1">
    <citation type="submission" date="2015-10" db="EMBL/GenBank/DDBJ databases">
        <title>Draft genome sequence of Streptomyces longwoodensis DSM 41677, type strain for the species Streptomyces longwoodensis.</title>
        <authorList>
            <person name="Ruckert C."/>
            <person name="Winkler A."/>
            <person name="Kalinowski J."/>
            <person name="Kampfer P."/>
            <person name="Glaeser S."/>
        </authorList>
    </citation>
    <scope>NUCLEOTIDE SEQUENCE [LARGE SCALE GENOMIC DNA]</scope>
    <source>
        <strain evidence="1 2">DSM 41677</strain>
    </source>
</reference>
<proteinExistence type="predicted"/>
<name>A0A101QWS0_9ACTN</name>
<dbReference type="Proteomes" id="UP000053271">
    <property type="component" value="Unassembled WGS sequence"/>
</dbReference>
<dbReference type="GeneID" id="91426305"/>
<dbReference type="RefSeq" id="WP_067234315.1">
    <property type="nucleotide sequence ID" value="NZ_KQ948553.1"/>
</dbReference>
<accession>A0A101QWS0</accession>
<gene>
    <name evidence="1" type="ORF">AQJ30_17035</name>
</gene>
<organism evidence="1 2">
    <name type="scientific">Streptomyces longwoodensis</name>
    <dbReference type="NCBI Taxonomy" id="68231"/>
    <lineage>
        <taxon>Bacteria</taxon>
        <taxon>Bacillati</taxon>
        <taxon>Actinomycetota</taxon>
        <taxon>Actinomycetes</taxon>
        <taxon>Kitasatosporales</taxon>
        <taxon>Streptomycetaceae</taxon>
        <taxon>Streptomyces</taxon>
    </lineage>
</organism>
<comment type="caution">
    <text evidence="1">The sequence shown here is derived from an EMBL/GenBank/DDBJ whole genome shotgun (WGS) entry which is preliminary data.</text>
</comment>
<evidence type="ECO:0000313" key="2">
    <source>
        <dbReference type="Proteomes" id="UP000053271"/>
    </source>
</evidence>
<protein>
    <submittedName>
        <fullName evidence="1">Uncharacterized protein</fullName>
    </submittedName>
</protein>
<sequence>MSTGLPPIGSEIPRSLLARGATLEIGGATVRVDLRGGIEQRVDVDPDAPHDSVALHPVGFQVTGELPDGRTVTLTQADAGSGSAGALRISQHLPLKYELLDVVPVTLTLSGPDGADVVASAVRPLVLVTKDVTQFPTRGDLSSLEAPVAFAAADASTTVVARLVTFPVQSGGV</sequence>
<keyword evidence="2" id="KW-1185">Reference proteome</keyword>